<keyword evidence="6" id="KW-1185">Reference proteome</keyword>
<reference evidence="5 6" key="1">
    <citation type="journal article" date="2018" name="J. Microbiol.">
        <title>Salicibibacter kimchii gen. nov., sp. nov., a moderately halophilic and alkalitolerant bacterium in the family Bacillaceae, isolated from kimchi.</title>
        <authorList>
            <person name="Jang J.Y."/>
            <person name="Oh Y.J."/>
            <person name="Lim S.K."/>
            <person name="Park H.K."/>
            <person name="Lee C."/>
            <person name="Kim J.Y."/>
            <person name="Lee M.A."/>
            <person name="Choi H.J."/>
        </authorList>
    </citation>
    <scope>NUCLEOTIDE SEQUENCE [LARGE SCALE GENOMIC DNA]</scope>
    <source>
        <strain evidence="5 6">NKC1-1</strain>
    </source>
</reference>
<proteinExistence type="predicted"/>
<accession>A0A345BXC1</accession>
<keyword evidence="3" id="KW-0472">Membrane</keyword>
<evidence type="ECO:0000313" key="6">
    <source>
        <dbReference type="Proteomes" id="UP000252100"/>
    </source>
</evidence>
<dbReference type="EMBL" id="CP031092">
    <property type="protein sequence ID" value="AXF55602.1"/>
    <property type="molecule type" value="Genomic_DNA"/>
</dbReference>
<feature type="coiled-coil region" evidence="1">
    <location>
        <begin position="256"/>
        <end position="283"/>
    </location>
</feature>
<name>A0A345BXC1_9BACI</name>
<keyword evidence="1" id="KW-0175">Coiled coil</keyword>
<dbReference type="Proteomes" id="UP000252100">
    <property type="component" value="Chromosome"/>
</dbReference>
<dbReference type="InterPro" id="IPR028932">
    <property type="entry name" value="TerB-C"/>
</dbReference>
<evidence type="ECO:0000259" key="4">
    <source>
        <dbReference type="Pfam" id="PF15615"/>
    </source>
</evidence>
<dbReference type="Pfam" id="PF15615">
    <property type="entry name" value="TerB_C"/>
    <property type="match status" value="1"/>
</dbReference>
<dbReference type="KEGG" id="rue:DT065_05915"/>
<feature type="region of interest" description="Disordered" evidence="2">
    <location>
        <begin position="107"/>
        <end position="133"/>
    </location>
</feature>
<organism evidence="5 6">
    <name type="scientific">Salicibibacter kimchii</name>
    <dbReference type="NCBI Taxonomy" id="2099786"/>
    <lineage>
        <taxon>Bacteria</taxon>
        <taxon>Bacillati</taxon>
        <taxon>Bacillota</taxon>
        <taxon>Bacilli</taxon>
        <taxon>Bacillales</taxon>
        <taxon>Bacillaceae</taxon>
        <taxon>Salicibibacter</taxon>
    </lineage>
</organism>
<dbReference type="AlphaFoldDB" id="A0A345BXC1"/>
<evidence type="ECO:0000313" key="5">
    <source>
        <dbReference type="EMBL" id="AXF55602.1"/>
    </source>
</evidence>
<dbReference type="RefSeq" id="WP_114371653.1">
    <property type="nucleotide sequence ID" value="NZ_CP031092.1"/>
</dbReference>
<evidence type="ECO:0000256" key="3">
    <source>
        <dbReference type="SAM" id="Phobius"/>
    </source>
</evidence>
<evidence type="ECO:0000256" key="2">
    <source>
        <dbReference type="SAM" id="MobiDB-lite"/>
    </source>
</evidence>
<evidence type="ECO:0000256" key="1">
    <source>
        <dbReference type="SAM" id="Coils"/>
    </source>
</evidence>
<keyword evidence="3" id="KW-1133">Transmembrane helix</keyword>
<dbReference type="OrthoDB" id="9816361at2"/>
<gene>
    <name evidence="5" type="ORF">DT065_05915</name>
</gene>
<keyword evidence="3" id="KW-0812">Transmembrane</keyword>
<sequence>MKKTPWYLSSWLIGLMSSLWFFVIPGTIAIIQIVFKTLLDADNNKVIKQKDLGTNESNYDKNTLLSWELELRERETALEHEKQKLVELNEEHEKRFTDLQRWEQELQDSESNLDVEQSKPDGNTQEVTYPTESQRKHLQLLNWKQELERKEEEIQKGQQNLYEKNQEIVNRTNKLNEEKERLANWEDMLKDRKEMIEKEENQQKSQGFVHMNHESHSIESSVEEDKNSGRFQVVQDEVWHQGSDIPPEEKERPPMLDFDEDRIKSLSAQAEELSSDYAAKTENEIDETNEQGSAKPSNSISHFVAELTDAERTLLSKIAIKNGEALVPLEEATEHAENHGLMFGVFISELNDKSVTHFGEPILEIDGQEVLLDEDYQDLLKMLEEETV</sequence>
<protein>
    <recommendedName>
        <fullName evidence="4">TerB-C domain-containing protein</fullName>
    </recommendedName>
</protein>
<feature type="domain" description="TerB-C" evidence="4">
    <location>
        <begin position="256"/>
        <end position="380"/>
    </location>
</feature>
<feature type="transmembrane region" description="Helical" evidence="3">
    <location>
        <begin position="12"/>
        <end position="35"/>
    </location>
</feature>
<feature type="compositionally biased region" description="Polar residues" evidence="2">
    <location>
        <begin position="114"/>
        <end position="132"/>
    </location>
</feature>